<evidence type="ECO:0000313" key="8">
    <source>
        <dbReference type="Proteomes" id="UP000231025"/>
    </source>
</evidence>
<comment type="cofactor">
    <cofactor evidence="1 5">
        <name>pyridoxal 5'-phosphate</name>
        <dbReference type="ChEBI" id="CHEBI:597326"/>
    </cofactor>
</comment>
<dbReference type="InterPro" id="IPR001917">
    <property type="entry name" value="Aminotrans_II_pyridoxalP_BS"/>
</dbReference>
<keyword evidence="3" id="KW-0808">Transferase</keyword>
<comment type="similarity">
    <text evidence="5">Belongs to the class-II pyridoxal-phosphate-dependent aminotransferase family.</text>
</comment>
<name>A0A2G9Y677_9BACT</name>
<evidence type="ECO:0000256" key="2">
    <source>
        <dbReference type="ARBA" id="ARBA00022576"/>
    </source>
</evidence>
<dbReference type="Gene3D" id="3.90.1150.10">
    <property type="entry name" value="Aspartate Aminotransferase, domain 1"/>
    <property type="match status" value="1"/>
</dbReference>
<gene>
    <name evidence="7" type="ORF">COX47_03765</name>
</gene>
<dbReference type="InterPro" id="IPR004839">
    <property type="entry name" value="Aminotransferase_I/II_large"/>
</dbReference>
<dbReference type="GO" id="GO:0030170">
    <property type="term" value="F:pyridoxal phosphate binding"/>
    <property type="evidence" value="ECO:0007669"/>
    <property type="project" value="InterPro"/>
</dbReference>
<evidence type="ECO:0000256" key="4">
    <source>
        <dbReference type="ARBA" id="ARBA00022898"/>
    </source>
</evidence>
<sequence length="368" mass="41216">MKKSIKEYFVPWIKPLKMYVSNHIDLAWKKPSLHRMMSNENPIPPSAKVLKTIKKYSAIANRYPDQGIVIRSKIAKMNGLDGPENVVLGNGSSEIFDMIYRSFLQPGDQVIQQTPCFGIYKLRTVLLGGEIVSVPMIYKNNKMFYDVDAILRATTDKTKAITIANPNNPTGDFMETGDFVRLAKTGIPFVIDEAYIEYAGLKKSQVALIKKYKNVIITRTLSKAYGLAGLRLGYLLADKEVAMKIAATLLPWNVGTITMWAALTALEDKKSLGKRVKFNNEQVAFIEKSLSKIPGLVVFPSSANYVLFDAAPAGKNGKEIIEFCQKKGIILRAISSSKHKIEGWFRVTIGSKKENQLFVKTIKEFFSK</sequence>
<dbReference type="PANTHER" id="PTHR42885:SF2">
    <property type="entry name" value="HISTIDINOL-PHOSPHATE AMINOTRANSFERASE"/>
    <property type="match status" value="1"/>
</dbReference>
<evidence type="ECO:0000256" key="1">
    <source>
        <dbReference type="ARBA" id="ARBA00001933"/>
    </source>
</evidence>
<dbReference type="SUPFAM" id="SSF53383">
    <property type="entry name" value="PLP-dependent transferases"/>
    <property type="match status" value="1"/>
</dbReference>
<comment type="caution">
    <text evidence="7">The sequence shown here is derived from an EMBL/GenBank/DDBJ whole genome shotgun (WGS) entry which is preliminary data.</text>
</comment>
<dbReference type="InterPro" id="IPR015421">
    <property type="entry name" value="PyrdxlP-dep_Trfase_major"/>
</dbReference>
<proteinExistence type="inferred from homology"/>
<evidence type="ECO:0000256" key="5">
    <source>
        <dbReference type="RuleBase" id="RU003693"/>
    </source>
</evidence>
<organism evidence="7 8">
    <name type="scientific">Candidatus Roizmanbacteria bacterium CG23_combo_of_CG06-09_8_20_14_all_35_49</name>
    <dbReference type="NCBI Taxonomy" id="1974863"/>
    <lineage>
        <taxon>Bacteria</taxon>
        <taxon>Candidatus Roizmaniibacteriota</taxon>
    </lineage>
</organism>
<dbReference type="PANTHER" id="PTHR42885">
    <property type="entry name" value="HISTIDINOL-PHOSPHATE AMINOTRANSFERASE-RELATED"/>
    <property type="match status" value="1"/>
</dbReference>
<protein>
    <recommendedName>
        <fullName evidence="6">Aminotransferase class I/classII large domain-containing protein</fullName>
    </recommendedName>
</protein>
<dbReference type="InterPro" id="IPR015422">
    <property type="entry name" value="PyrdxlP-dep_Trfase_small"/>
</dbReference>
<accession>A0A2G9Y677</accession>
<keyword evidence="4 5" id="KW-0663">Pyridoxal phosphate</keyword>
<dbReference type="PROSITE" id="PS00599">
    <property type="entry name" value="AA_TRANSFER_CLASS_2"/>
    <property type="match status" value="1"/>
</dbReference>
<dbReference type="InterPro" id="IPR015424">
    <property type="entry name" value="PyrdxlP-dep_Trfase"/>
</dbReference>
<dbReference type="Proteomes" id="UP000231025">
    <property type="component" value="Unassembled WGS sequence"/>
</dbReference>
<dbReference type="CDD" id="cd00609">
    <property type="entry name" value="AAT_like"/>
    <property type="match status" value="1"/>
</dbReference>
<dbReference type="GO" id="GO:0008483">
    <property type="term" value="F:transaminase activity"/>
    <property type="evidence" value="ECO:0007669"/>
    <property type="project" value="UniProtKB-KW"/>
</dbReference>
<reference evidence="7 8" key="1">
    <citation type="submission" date="2017-09" db="EMBL/GenBank/DDBJ databases">
        <title>Depth-based differentiation of microbial function through sediment-hosted aquifers and enrichment of novel symbionts in the deep terrestrial subsurface.</title>
        <authorList>
            <person name="Probst A.J."/>
            <person name="Ladd B."/>
            <person name="Jarett J.K."/>
            <person name="Geller-Mcgrath D.E."/>
            <person name="Sieber C.M."/>
            <person name="Emerson J.B."/>
            <person name="Anantharaman K."/>
            <person name="Thomas B.C."/>
            <person name="Malmstrom R."/>
            <person name="Stieglmeier M."/>
            <person name="Klingl A."/>
            <person name="Woyke T."/>
            <person name="Ryan C.M."/>
            <person name="Banfield J.F."/>
        </authorList>
    </citation>
    <scope>NUCLEOTIDE SEQUENCE [LARGE SCALE GENOMIC DNA]</scope>
    <source>
        <strain evidence="7">CG23_combo_of_CG06-09_8_20_14_all_35_49</strain>
    </source>
</reference>
<dbReference type="AlphaFoldDB" id="A0A2G9Y677"/>
<feature type="domain" description="Aminotransferase class I/classII large" evidence="6">
    <location>
        <begin position="38"/>
        <end position="362"/>
    </location>
</feature>
<dbReference type="EMBL" id="PCRE01000051">
    <property type="protein sequence ID" value="PIP14714.1"/>
    <property type="molecule type" value="Genomic_DNA"/>
</dbReference>
<dbReference type="Pfam" id="PF00155">
    <property type="entry name" value="Aminotran_1_2"/>
    <property type="match status" value="1"/>
</dbReference>
<evidence type="ECO:0000256" key="3">
    <source>
        <dbReference type="ARBA" id="ARBA00022679"/>
    </source>
</evidence>
<dbReference type="Gene3D" id="3.40.640.10">
    <property type="entry name" value="Type I PLP-dependent aspartate aminotransferase-like (Major domain)"/>
    <property type="match status" value="1"/>
</dbReference>
<keyword evidence="2" id="KW-0032">Aminotransferase</keyword>
<evidence type="ECO:0000259" key="6">
    <source>
        <dbReference type="Pfam" id="PF00155"/>
    </source>
</evidence>
<evidence type="ECO:0000313" key="7">
    <source>
        <dbReference type="EMBL" id="PIP14714.1"/>
    </source>
</evidence>